<dbReference type="InterPro" id="IPR002575">
    <property type="entry name" value="Aminoglycoside_PTrfase"/>
</dbReference>
<evidence type="ECO:0000256" key="11">
    <source>
        <dbReference type="PIRSR" id="PIRSR000706-1"/>
    </source>
</evidence>
<dbReference type="NCBIfam" id="NF033068">
    <property type="entry name" value="APH_3p"/>
    <property type="match status" value="1"/>
</dbReference>
<dbReference type="InterPro" id="IPR024165">
    <property type="entry name" value="Kan/Strep_kinase"/>
</dbReference>
<feature type="binding site" evidence="12">
    <location>
        <position position="208"/>
    </location>
    <ligand>
        <name>Mg(2+)</name>
        <dbReference type="ChEBI" id="CHEBI:18420"/>
    </ligand>
</feature>
<reference evidence="14 15" key="1">
    <citation type="submission" date="2019-06" db="EMBL/GenBank/DDBJ databases">
        <title>New taxonomy in bacterial strain CC-CFT640, isolated from vineyard.</title>
        <authorList>
            <person name="Lin S.-Y."/>
            <person name="Tsai C.-F."/>
            <person name="Young C.-C."/>
        </authorList>
    </citation>
    <scope>NUCLEOTIDE SEQUENCE [LARGE SCALE GENOMIC DNA]</scope>
    <source>
        <strain evidence="14 15">CC-CFT640</strain>
    </source>
</reference>
<keyword evidence="7 10" id="KW-0067">ATP-binding</keyword>
<dbReference type="SUPFAM" id="SSF56112">
    <property type="entry name" value="Protein kinase-like (PK-like)"/>
    <property type="match status" value="1"/>
</dbReference>
<keyword evidence="6 10" id="KW-0418">Kinase</keyword>
<evidence type="ECO:0000313" key="14">
    <source>
        <dbReference type="EMBL" id="TXL72356.1"/>
    </source>
</evidence>
<evidence type="ECO:0000256" key="5">
    <source>
        <dbReference type="ARBA" id="ARBA00022741"/>
    </source>
</evidence>
<dbReference type="PANTHER" id="PTHR21310">
    <property type="entry name" value="AMINOGLYCOSIDE PHOSPHOTRANSFERASE-RELATED-RELATED"/>
    <property type="match status" value="1"/>
</dbReference>
<keyword evidence="12" id="KW-0460">Magnesium</keyword>
<dbReference type="Pfam" id="PF01636">
    <property type="entry name" value="APH"/>
    <property type="match status" value="1"/>
</dbReference>
<keyword evidence="4 10" id="KW-0808">Transferase</keyword>
<feature type="active site" description="Proton acceptor" evidence="11">
    <location>
        <position position="190"/>
    </location>
</feature>
<comment type="similarity">
    <text evidence="1 10">Belongs to the aminoglycoside phosphotransferase family.</text>
</comment>
<dbReference type="GO" id="GO:0008910">
    <property type="term" value="F:kanamycin kinase activity"/>
    <property type="evidence" value="ECO:0007669"/>
    <property type="project" value="UniProtKB-EC"/>
</dbReference>
<feature type="binding site" evidence="12">
    <location>
        <position position="195"/>
    </location>
    <ligand>
        <name>Mg(2+)</name>
        <dbReference type="ChEBI" id="CHEBI:18420"/>
    </ligand>
</feature>
<evidence type="ECO:0000256" key="2">
    <source>
        <dbReference type="ARBA" id="ARBA00012193"/>
    </source>
</evidence>
<evidence type="ECO:0000259" key="13">
    <source>
        <dbReference type="Pfam" id="PF01636"/>
    </source>
</evidence>
<evidence type="ECO:0000256" key="9">
    <source>
        <dbReference type="ARBA" id="ARBA00048925"/>
    </source>
</evidence>
<accession>A0A5C8PGD3</accession>
<dbReference type="GO" id="GO:0046677">
    <property type="term" value="P:response to antibiotic"/>
    <property type="evidence" value="ECO:0007669"/>
    <property type="project" value="UniProtKB-KW"/>
</dbReference>
<dbReference type="PIRSF" id="PIRSF000706">
    <property type="entry name" value="Kanamycin_kin"/>
    <property type="match status" value="1"/>
</dbReference>
<dbReference type="OrthoDB" id="3806873at2"/>
<dbReference type="InterPro" id="IPR051678">
    <property type="entry name" value="AGP_Transferase"/>
</dbReference>
<comment type="catalytic activity">
    <reaction evidence="9">
        <text>kanamycin A + ATP = kanamycin 3'-phosphate + ADP + H(+)</text>
        <dbReference type="Rhea" id="RHEA:24256"/>
        <dbReference type="ChEBI" id="CHEBI:15378"/>
        <dbReference type="ChEBI" id="CHEBI:30616"/>
        <dbReference type="ChEBI" id="CHEBI:57909"/>
        <dbReference type="ChEBI" id="CHEBI:58214"/>
        <dbReference type="ChEBI" id="CHEBI:456216"/>
        <dbReference type="EC" id="2.7.1.95"/>
    </reaction>
</comment>
<dbReference type="EMBL" id="VDUZ01000034">
    <property type="protein sequence ID" value="TXL72356.1"/>
    <property type="molecule type" value="Genomic_DNA"/>
</dbReference>
<name>A0A5C8PGD3_9HYPH</name>
<dbReference type="Proteomes" id="UP000321638">
    <property type="component" value="Unassembled WGS sequence"/>
</dbReference>
<protein>
    <recommendedName>
        <fullName evidence="3">Aminoglycoside 3'-phosphotransferase</fullName>
        <ecNumber evidence="2">2.7.1.95</ecNumber>
    </recommendedName>
</protein>
<evidence type="ECO:0000256" key="6">
    <source>
        <dbReference type="ARBA" id="ARBA00022777"/>
    </source>
</evidence>
<proteinExistence type="inferred from homology"/>
<dbReference type="RefSeq" id="WP_147849977.1">
    <property type="nucleotide sequence ID" value="NZ_VDUZ01000034.1"/>
</dbReference>
<dbReference type="EC" id="2.7.1.95" evidence="2"/>
<gene>
    <name evidence="14" type="primary">aph(3')-II</name>
    <name evidence="14" type="ORF">FHP25_26150</name>
</gene>
<evidence type="ECO:0000256" key="4">
    <source>
        <dbReference type="ARBA" id="ARBA00022679"/>
    </source>
</evidence>
<dbReference type="PANTHER" id="PTHR21310:SF41">
    <property type="entry name" value="3'-PHOSPHOTRANSFERASE, PUTATIVE-RELATED"/>
    <property type="match status" value="1"/>
</dbReference>
<keyword evidence="15" id="KW-1185">Reference proteome</keyword>
<comment type="caution">
    <text evidence="14">The sequence shown here is derived from an EMBL/GenBank/DDBJ whole genome shotgun (WGS) entry which is preliminary data.</text>
</comment>
<evidence type="ECO:0000256" key="12">
    <source>
        <dbReference type="PIRSR" id="PIRSR000706-2"/>
    </source>
</evidence>
<feature type="domain" description="Aminoglycoside phosphotransferase" evidence="13">
    <location>
        <begin position="31"/>
        <end position="255"/>
    </location>
</feature>
<evidence type="ECO:0000256" key="8">
    <source>
        <dbReference type="ARBA" id="ARBA00023251"/>
    </source>
</evidence>
<dbReference type="CDD" id="cd05150">
    <property type="entry name" value="APH"/>
    <property type="match status" value="1"/>
</dbReference>
<keyword evidence="8 10" id="KW-0046">Antibiotic resistance</keyword>
<dbReference type="GO" id="GO:0005524">
    <property type="term" value="F:ATP binding"/>
    <property type="evidence" value="ECO:0007669"/>
    <property type="project" value="UniProtKB-KW"/>
</dbReference>
<evidence type="ECO:0000256" key="7">
    <source>
        <dbReference type="ARBA" id="ARBA00022840"/>
    </source>
</evidence>
<keyword evidence="12" id="KW-0479">Metal-binding</keyword>
<dbReference type="GO" id="GO:0046872">
    <property type="term" value="F:metal ion binding"/>
    <property type="evidence" value="ECO:0007669"/>
    <property type="project" value="UniProtKB-KW"/>
</dbReference>
<sequence>MTSSRPPLTTPRAWQSDLQGYAWHRQTIGHSDALVFRLEAEGRPTLFAKTEPAGPFSELPGEAARLRWLASRHVAAARVLAEALDEGRSWLLTTAVPGRDLASSAQLEPSRIVALAAGALRDLHRIDIATCPFDHRLQQRIAQARARVAAGVVDESDFDDERLGRTASDLVEELTARRPQGEDLAVTHGDACLPNLLVDAGLFTGFIDCGRLGVADRHQDLALACWSIRYNLGEEWTEPFLRHYGGAIDRGKLDFYRLLDEFF</sequence>
<keyword evidence="5 10" id="KW-0547">Nucleotide-binding</keyword>
<dbReference type="NCBIfam" id="NF032898">
    <property type="entry name" value="APH_3p_II"/>
    <property type="match status" value="1"/>
</dbReference>
<organism evidence="14 15">
    <name type="scientific">Vineibacter terrae</name>
    <dbReference type="NCBI Taxonomy" id="2586908"/>
    <lineage>
        <taxon>Bacteria</taxon>
        <taxon>Pseudomonadati</taxon>
        <taxon>Pseudomonadota</taxon>
        <taxon>Alphaproteobacteria</taxon>
        <taxon>Hyphomicrobiales</taxon>
        <taxon>Vineibacter</taxon>
    </lineage>
</organism>
<dbReference type="AlphaFoldDB" id="A0A5C8PGD3"/>
<dbReference type="InterPro" id="IPR011009">
    <property type="entry name" value="Kinase-like_dom_sf"/>
</dbReference>
<dbReference type="Gene3D" id="3.30.200.20">
    <property type="entry name" value="Phosphorylase Kinase, domain 1"/>
    <property type="match status" value="1"/>
</dbReference>
<evidence type="ECO:0000256" key="3">
    <source>
        <dbReference type="ARBA" id="ARBA00017903"/>
    </source>
</evidence>
<evidence type="ECO:0000313" key="15">
    <source>
        <dbReference type="Proteomes" id="UP000321638"/>
    </source>
</evidence>
<dbReference type="Gene3D" id="3.90.1200.10">
    <property type="match status" value="1"/>
</dbReference>
<evidence type="ECO:0000256" key="10">
    <source>
        <dbReference type="PIRNR" id="PIRNR000706"/>
    </source>
</evidence>
<evidence type="ECO:0000256" key="1">
    <source>
        <dbReference type="ARBA" id="ARBA00006219"/>
    </source>
</evidence>